<organism evidence="4">
    <name type="scientific">Chrysotila carterae</name>
    <name type="common">Marine alga</name>
    <name type="synonym">Syracosphaera carterae</name>
    <dbReference type="NCBI Taxonomy" id="13221"/>
    <lineage>
        <taxon>Eukaryota</taxon>
        <taxon>Haptista</taxon>
        <taxon>Haptophyta</taxon>
        <taxon>Prymnesiophyceae</taxon>
        <taxon>Isochrysidales</taxon>
        <taxon>Isochrysidaceae</taxon>
        <taxon>Chrysotila</taxon>
    </lineage>
</organism>
<proteinExistence type="predicted"/>
<feature type="region of interest" description="Disordered" evidence="1">
    <location>
        <begin position="198"/>
        <end position="254"/>
    </location>
</feature>
<dbReference type="EMBL" id="HBIZ01031717">
    <property type="protein sequence ID" value="CAE0767593.1"/>
    <property type="molecule type" value="Transcribed_RNA"/>
</dbReference>
<feature type="chain" id="PRO_5031110620" description="GAE domain-containing protein" evidence="2">
    <location>
        <begin position="24"/>
        <end position="380"/>
    </location>
</feature>
<evidence type="ECO:0000256" key="1">
    <source>
        <dbReference type="SAM" id="MobiDB-lite"/>
    </source>
</evidence>
<feature type="compositionally biased region" description="Polar residues" evidence="1">
    <location>
        <begin position="104"/>
        <end position="131"/>
    </location>
</feature>
<keyword evidence="2" id="KW-0732">Signal</keyword>
<feature type="signal peptide" evidence="2">
    <location>
        <begin position="1"/>
        <end position="23"/>
    </location>
</feature>
<dbReference type="Gene3D" id="2.60.40.1230">
    <property type="match status" value="1"/>
</dbReference>
<dbReference type="SUPFAM" id="SSF49348">
    <property type="entry name" value="Clathrin adaptor appendage domain"/>
    <property type="match status" value="1"/>
</dbReference>
<accession>A0A7S4F1Q3</accession>
<evidence type="ECO:0000259" key="3">
    <source>
        <dbReference type="PROSITE" id="PS50180"/>
    </source>
</evidence>
<sequence length="380" mass="39094">MPHRSGPSVVSLLLLMLLCGGTALLCTSMEQARRDAALRARAPTHGKQPNGAQRKQRPPPEDPNERRGLIDTDAAVMVGTETAASHEFRSLAALDDFWSDGQCADTTESSNTQPSHQKQAPTGTVQQTAGRPSSKPPNTPQKPLAPQAKAQLTQQQPSGAVAYSAPTTSLLTPPPMQPPSLSASVGCTSFTSSTADFAAFLPPGPNTPDGVEAAANSAAPQGDGSASRSSHGGSCGGAGINAQRRTPTPPVFDAAGAAKGREVLREDGIVVRIVPSAATGDDTASATLCYGNDGGRVDHFSAEAAVPRYLAIVLGAPSGSSMAAEPLPGFGPTLPPITQALHLKQQASPAKPFKVKLKVNYTRSGKPQSLTTTIGPDCFL</sequence>
<feature type="compositionally biased region" description="Basic and acidic residues" evidence="1">
    <location>
        <begin position="58"/>
        <end position="68"/>
    </location>
</feature>
<gene>
    <name evidence="4" type="ORF">PCAR00345_LOCUS20205</name>
</gene>
<reference evidence="4" key="1">
    <citation type="submission" date="2021-01" db="EMBL/GenBank/DDBJ databases">
        <authorList>
            <person name="Corre E."/>
            <person name="Pelletier E."/>
            <person name="Niang G."/>
            <person name="Scheremetjew M."/>
            <person name="Finn R."/>
            <person name="Kale V."/>
            <person name="Holt S."/>
            <person name="Cochrane G."/>
            <person name="Meng A."/>
            <person name="Brown T."/>
            <person name="Cohen L."/>
        </authorList>
    </citation>
    <scope>NUCLEOTIDE SEQUENCE</scope>
    <source>
        <strain evidence="4">CCMP645</strain>
    </source>
</reference>
<name>A0A7S4F1Q3_CHRCT</name>
<protein>
    <recommendedName>
        <fullName evidence="3">GAE domain-containing protein</fullName>
    </recommendedName>
</protein>
<dbReference type="PROSITE" id="PS50180">
    <property type="entry name" value="GAE"/>
    <property type="match status" value="1"/>
</dbReference>
<dbReference type="InterPro" id="IPR013041">
    <property type="entry name" value="Clathrin_app_Ig-like_sf"/>
</dbReference>
<feature type="region of interest" description="Disordered" evidence="1">
    <location>
        <begin position="104"/>
        <end position="186"/>
    </location>
</feature>
<feature type="region of interest" description="Disordered" evidence="1">
    <location>
        <begin position="36"/>
        <end position="68"/>
    </location>
</feature>
<dbReference type="AlphaFoldDB" id="A0A7S4F1Q3"/>
<evidence type="ECO:0000313" key="4">
    <source>
        <dbReference type="EMBL" id="CAE0767593.1"/>
    </source>
</evidence>
<feature type="domain" description="GAE" evidence="3">
    <location>
        <begin position="256"/>
        <end position="378"/>
    </location>
</feature>
<dbReference type="InterPro" id="IPR008153">
    <property type="entry name" value="GAE_dom"/>
</dbReference>
<evidence type="ECO:0000256" key="2">
    <source>
        <dbReference type="SAM" id="SignalP"/>
    </source>
</evidence>